<organism evidence="1 2">
    <name type="scientific">Ensete ventricosum</name>
    <name type="common">Abyssinian banana</name>
    <name type="synonym">Musa ensete</name>
    <dbReference type="NCBI Taxonomy" id="4639"/>
    <lineage>
        <taxon>Eukaryota</taxon>
        <taxon>Viridiplantae</taxon>
        <taxon>Streptophyta</taxon>
        <taxon>Embryophyta</taxon>
        <taxon>Tracheophyta</taxon>
        <taxon>Spermatophyta</taxon>
        <taxon>Magnoliopsida</taxon>
        <taxon>Liliopsida</taxon>
        <taxon>Zingiberales</taxon>
        <taxon>Musaceae</taxon>
        <taxon>Ensete</taxon>
    </lineage>
</organism>
<gene>
    <name evidence="1" type="ORF">OPV22_025468</name>
</gene>
<evidence type="ECO:0000313" key="1">
    <source>
        <dbReference type="EMBL" id="KAJ8471125.1"/>
    </source>
</evidence>
<protein>
    <submittedName>
        <fullName evidence="1">Uncharacterized protein</fullName>
    </submittedName>
</protein>
<comment type="caution">
    <text evidence="1">The sequence shown here is derived from an EMBL/GenBank/DDBJ whole genome shotgun (WGS) entry which is preliminary data.</text>
</comment>
<sequence length="178" mass="20252">MHSISLRSLLAHGGTLISSDMVTCEGAPRRNFISIRCPFAFGTDRIALCIGQIRPWRLWQLGLVWVTDCVYLFFTELAPSRAYDSLTGDFSYALLTIVSLVASISVTWASSEQEHREKHRHGYQTDFTCYNPKIKTEVYEGDSHLSSRDVQHLQTSNLIPANNRPRLLSLLVAWFFKV</sequence>
<evidence type="ECO:0000313" key="2">
    <source>
        <dbReference type="Proteomes" id="UP001222027"/>
    </source>
</evidence>
<dbReference type="Proteomes" id="UP001222027">
    <property type="component" value="Unassembled WGS sequence"/>
</dbReference>
<name>A0AAV8QHK7_ENSVE</name>
<proteinExistence type="predicted"/>
<reference evidence="1 2" key="1">
    <citation type="submission" date="2022-12" db="EMBL/GenBank/DDBJ databases">
        <title>Chromosome-scale assembly of the Ensete ventricosum genome.</title>
        <authorList>
            <person name="Dussert Y."/>
            <person name="Stocks J."/>
            <person name="Wendawek A."/>
            <person name="Woldeyes F."/>
            <person name="Nichols R.A."/>
            <person name="Borrell J.S."/>
        </authorList>
    </citation>
    <scope>NUCLEOTIDE SEQUENCE [LARGE SCALE GENOMIC DNA]</scope>
    <source>
        <strain evidence="2">cv. Maze</strain>
        <tissue evidence="1">Seeds</tissue>
    </source>
</reference>
<dbReference type="AlphaFoldDB" id="A0AAV8QHK7"/>
<keyword evidence="2" id="KW-1185">Reference proteome</keyword>
<accession>A0AAV8QHK7</accession>
<dbReference type="EMBL" id="JAQQAF010000007">
    <property type="protein sequence ID" value="KAJ8471125.1"/>
    <property type="molecule type" value="Genomic_DNA"/>
</dbReference>